<evidence type="ECO:0000256" key="2">
    <source>
        <dbReference type="ARBA" id="ARBA00008520"/>
    </source>
</evidence>
<evidence type="ECO:0000256" key="4">
    <source>
        <dbReference type="ARBA" id="ARBA00022729"/>
    </source>
</evidence>
<dbReference type="PROSITE" id="PS51257">
    <property type="entry name" value="PROKAR_LIPOPROTEIN"/>
    <property type="match status" value="1"/>
</dbReference>
<dbReference type="PANTHER" id="PTHR43649">
    <property type="entry name" value="ARABINOSE-BINDING PROTEIN-RELATED"/>
    <property type="match status" value="1"/>
</dbReference>
<accession>A0A3S1BNM2</accession>
<dbReference type="Gene3D" id="3.40.190.10">
    <property type="entry name" value="Periplasmic binding protein-like II"/>
    <property type="match status" value="1"/>
</dbReference>
<dbReference type="InterPro" id="IPR006059">
    <property type="entry name" value="SBP"/>
</dbReference>
<dbReference type="Pfam" id="PF01547">
    <property type="entry name" value="SBP_bac_1"/>
    <property type="match status" value="1"/>
</dbReference>
<dbReference type="RefSeq" id="WP_127193780.1">
    <property type="nucleotide sequence ID" value="NZ_RZNY01000018.1"/>
</dbReference>
<comment type="subcellular location">
    <subcellularLocation>
        <location evidence="1">Cell envelope</location>
    </subcellularLocation>
</comment>
<evidence type="ECO:0000313" key="7">
    <source>
        <dbReference type="Proteomes" id="UP000279446"/>
    </source>
</evidence>
<dbReference type="OrthoDB" id="2675752at2"/>
<evidence type="ECO:0000313" key="6">
    <source>
        <dbReference type="EMBL" id="RUT43766.1"/>
    </source>
</evidence>
<proteinExistence type="inferred from homology"/>
<protein>
    <submittedName>
        <fullName evidence="6">Carbohydrate ABC transporter substrate-binding protein</fullName>
    </submittedName>
</protein>
<comment type="caution">
    <text evidence="6">The sequence shown here is derived from an EMBL/GenBank/DDBJ whole genome shotgun (WGS) entry which is preliminary data.</text>
</comment>
<keyword evidence="4 5" id="KW-0732">Signal</keyword>
<gene>
    <name evidence="6" type="ORF">EJP82_19705</name>
</gene>
<evidence type="ECO:0000256" key="1">
    <source>
        <dbReference type="ARBA" id="ARBA00004196"/>
    </source>
</evidence>
<dbReference type="Proteomes" id="UP000279446">
    <property type="component" value="Unassembled WGS sequence"/>
</dbReference>
<keyword evidence="7" id="KW-1185">Reference proteome</keyword>
<feature type="signal peptide" evidence="5">
    <location>
        <begin position="1"/>
        <end position="23"/>
    </location>
</feature>
<dbReference type="GO" id="GO:0030313">
    <property type="term" value="C:cell envelope"/>
    <property type="evidence" value="ECO:0007669"/>
    <property type="project" value="UniProtKB-SubCell"/>
</dbReference>
<dbReference type="AlphaFoldDB" id="A0A3S1BNM2"/>
<organism evidence="6 7">
    <name type="scientific">Paenibacillus anaericanus</name>
    <dbReference type="NCBI Taxonomy" id="170367"/>
    <lineage>
        <taxon>Bacteria</taxon>
        <taxon>Bacillati</taxon>
        <taxon>Bacillota</taxon>
        <taxon>Bacilli</taxon>
        <taxon>Bacillales</taxon>
        <taxon>Paenibacillaceae</taxon>
        <taxon>Paenibacillus</taxon>
    </lineage>
</organism>
<evidence type="ECO:0000256" key="5">
    <source>
        <dbReference type="SAM" id="SignalP"/>
    </source>
</evidence>
<feature type="chain" id="PRO_5039728917" evidence="5">
    <location>
        <begin position="24"/>
        <end position="454"/>
    </location>
</feature>
<dbReference type="SUPFAM" id="SSF53850">
    <property type="entry name" value="Periplasmic binding protein-like II"/>
    <property type="match status" value="1"/>
</dbReference>
<reference evidence="6 7" key="1">
    <citation type="submission" date="2018-12" db="EMBL/GenBank/DDBJ databases">
        <authorList>
            <person name="Sun L."/>
            <person name="Chen Z."/>
        </authorList>
    </citation>
    <scope>NUCLEOTIDE SEQUENCE [LARGE SCALE GENOMIC DNA]</scope>
    <source>
        <strain evidence="6 7">DSM 15890</strain>
    </source>
</reference>
<evidence type="ECO:0000256" key="3">
    <source>
        <dbReference type="ARBA" id="ARBA00022448"/>
    </source>
</evidence>
<dbReference type="PANTHER" id="PTHR43649:SF31">
    <property type="entry name" value="SN-GLYCEROL-3-PHOSPHATE-BINDING PERIPLASMIC PROTEIN UGPB"/>
    <property type="match status" value="1"/>
</dbReference>
<name>A0A3S1BNM2_9BACL</name>
<dbReference type="EMBL" id="RZNY01000018">
    <property type="protein sequence ID" value="RUT43766.1"/>
    <property type="molecule type" value="Genomic_DNA"/>
</dbReference>
<keyword evidence="3" id="KW-0813">Transport</keyword>
<dbReference type="InterPro" id="IPR050490">
    <property type="entry name" value="Bact_solute-bd_prot1"/>
</dbReference>
<sequence length="454" mass="51493">MKNRHICRMLILVICIVLGGCSAALPEKTTTPTILKVMYYDESIFYQEYGDLFITKYPNIEVQVVSTQNIDNDPEIDKATALAKLIEKEQPDVLWLDPEQYEQYAADGLLMELQTLIQKEHYDIEGIYPTIVDLIKEKSAGKLYGLSPRFYGNALFYNADLFAEYGIDPPHNQMTWKEILNLAKRFPVDGGDEDRVYGLGMQSYITSDIQTDTLAGLMARTQGMSTVNYSTMKVTVNTDSWKDIWKTAFEATESKAIYTPEEPFWGGSTEEFYKNQPFIMGRVAMVVDSADLLQHFKEVRDRVKEFKPFELGIVTGPVDPSDPSTSRDVELYEIFSIRAGSPNAEAAWDFIKYVNGDDYARVKSKTLNGNMLSRMGYYKDYVASGIEAFYKLKPKPVNYGSRGKVPTGFYSTFEELMKRELERVKNKEITVDEALGNVEAEGQTLLDQAQATSP</sequence>
<comment type="similarity">
    <text evidence="2">Belongs to the bacterial solute-binding protein 1 family.</text>
</comment>